<evidence type="ECO:0000313" key="2">
    <source>
        <dbReference type="EMBL" id="BBH05039.1"/>
    </source>
</evidence>
<dbReference type="AlphaFoldDB" id="A0A4Y1RLA0"/>
<feature type="compositionally biased region" description="Basic residues" evidence="1">
    <location>
        <begin position="67"/>
        <end position="80"/>
    </location>
</feature>
<name>A0A4Y1RLA0_PRUDU</name>
<sequence length="172" mass="19146">MGRRRRIRPLLGVAPVPKEPCRLPLPIRPVSAPAPTGARRNQAKTDRFFTRFSDPPFSFVSQPNHSSKGRLCRNFGRKSRPLVSGPGIGMMSGIPKDSSRRRFLGRRRRIRPLLGVAPVPKEPCRLPLPIPTGLSPCTDRSSPESGENRSIFTRFSDPPFSFVSQPNHSSKV</sequence>
<organism evidence="2">
    <name type="scientific">Prunus dulcis</name>
    <name type="common">Almond</name>
    <name type="synonym">Amygdalus dulcis</name>
    <dbReference type="NCBI Taxonomy" id="3755"/>
    <lineage>
        <taxon>Eukaryota</taxon>
        <taxon>Viridiplantae</taxon>
        <taxon>Streptophyta</taxon>
        <taxon>Embryophyta</taxon>
        <taxon>Tracheophyta</taxon>
        <taxon>Spermatophyta</taxon>
        <taxon>Magnoliopsida</taxon>
        <taxon>eudicotyledons</taxon>
        <taxon>Gunneridae</taxon>
        <taxon>Pentapetalae</taxon>
        <taxon>rosids</taxon>
        <taxon>fabids</taxon>
        <taxon>Rosales</taxon>
        <taxon>Rosaceae</taxon>
        <taxon>Amygdaloideae</taxon>
        <taxon>Amygdaleae</taxon>
        <taxon>Prunus</taxon>
    </lineage>
</organism>
<feature type="region of interest" description="Disordered" evidence="1">
    <location>
        <begin position="59"/>
        <end position="98"/>
    </location>
</feature>
<gene>
    <name evidence="2" type="ORF">Prudu_016319</name>
</gene>
<protein>
    <submittedName>
        <fullName evidence="2">Uncharacterized protein</fullName>
    </submittedName>
</protein>
<feature type="region of interest" description="Disordered" evidence="1">
    <location>
        <begin position="125"/>
        <end position="172"/>
    </location>
</feature>
<feature type="compositionally biased region" description="Polar residues" evidence="1">
    <location>
        <begin position="162"/>
        <end position="172"/>
    </location>
</feature>
<dbReference type="EMBL" id="AP019302">
    <property type="protein sequence ID" value="BBH05039.1"/>
    <property type="molecule type" value="Genomic_DNA"/>
</dbReference>
<proteinExistence type="predicted"/>
<reference evidence="2" key="1">
    <citation type="journal article" date="2019" name="Science">
        <title>Mutation of a bHLH transcription factor allowed almond domestication.</title>
        <authorList>
            <person name="Sanchez-Perez R."/>
            <person name="Pavan S."/>
            <person name="Mazzeo R."/>
            <person name="Moldovan C."/>
            <person name="Aiese Cigliano R."/>
            <person name="Del Cueto J."/>
            <person name="Ricciardi F."/>
            <person name="Lotti C."/>
            <person name="Ricciardi L."/>
            <person name="Dicenta F."/>
            <person name="Lopez-Marques R.L."/>
            <person name="Lindberg Moller B."/>
        </authorList>
    </citation>
    <scope>NUCLEOTIDE SEQUENCE</scope>
</reference>
<evidence type="ECO:0000256" key="1">
    <source>
        <dbReference type="SAM" id="MobiDB-lite"/>
    </source>
</evidence>
<accession>A0A4Y1RLA0</accession>
<feature type="compositionally biased region" description="Polar residues" evidence="1">
    <location>
        <begin position="138"/>
        <end position="153"/>
    </location>
</feature>